<evidence type="ECO:0000313" key="5">
    <source>
        <dbReference type="Proteomes" id="UP001151002"/>
    </source>
</evidence>
<evidence type="ECO:0000256" key="1">
    <source>
        <dbReference type="ARBA" id="ARBA00022679"/>
    </source>
</evidence>
<comment type="caution">
    <text evidence="4">The sequence shown here is derived from an EMBL/GenBank/DDBJ whole genome shotgun (WGS) entry which is preliminary data.</text>
</comment>
<name>A0ABT4B098_9ACTN</name>
<accession>A0ABT4B098</accession>
<dbReference type="Proteomes" id="UP001151002">
    <property type="component" value="Unassembled WGS sequence"/>
</dbReference>
<keyword evidence="1" id="KW-0808">Transferase</keyword>
<dbReference type="RefSeq" id="WP_267564431.1">
    <property type="nucleotide sequence ID" value="NZ_JAPNTZ010000006.1"/>
</dbReference>
<dbReference type="PANTHER" id="PTHR10434:SF11">
    <property type="entry name" value="1-ACYL-SN-GLYCEROL-3-PHOSPHATE ACYLTRANSFERASE"/>
    <property type="match status" value="1"/>
</dbReference>
<feature type="domain" description="Phospholipid/glycerol acyltransferase" evidence="3">
    <location>
        <begin position="25"/>
        <end position="139"/>
    </location>
</feature>
<evidence type="ECO:0000256" key="2">
    <source>
        <dbReference type="ARBA" id="ARBA00023315"/>
    </source>
</evidence>
<dbReference type="Pfam" id="PF01553">
    <property type="entry name" value="Acyltransferase"/>
    <property type="match status" value="1"/>
</dbReference>
<dbReference type="SUPFAM" id="SSF69593">
    <property type="entry name" value="Glycerol-3-phosphate (1)-acyltransferase"/>
    <property type="match status" value="1"/>
</dbReference>
<dbReference type="GO" id="GO:0016746">
    <property type="term" value="F:acyltransferase activity"/>
    <property type="evidence" value="ECO:0007669"/>
    <property type="project" value="UniProtKB-KW"/>
</dbReference>
<organism evidence="4 5">
    <name type="scientific">Paractinoplanes pyxinae</name>
    <dbReference type="NCBI Taxonomy" id="2997416"/>
    <lineage>
        <taxon>Bacteria</taxon>
        <taxon>Bacillati</taxon>
        <taxon>Actinomycetota</taxon>
        <taxon>Actinomycetes</taxon>
        <taxon>Micromonosporales</taxon>
        <taxon>Micromonosporaceae</taxon>
        <taxon>Paractinoplanes</taxon>
    </lineage>
</organism>
<dbReference type="CDD" id="cd07989">
    <property type="entry name" value="LPLAT_AGPAT-like"/>
    <property type="match status" value="1"/>
</dbReference>
<dbReference type="InterPro" id="IPR002123">
    <property type="entry name" value="Plipid/glycerol_acylTrfase"/>
</dbReference>
<reference evidence="4" key="1">
    <citation type="submission" date="2022-11" db="EMBL/GenBank/DDBJ databases">
        <authorList>
            <person name="Somphong A."/>
            <person name="Phongsopitanun W."/>
        </authorList>
    </citation>
    <scope>NUCLEOTIDE SEQUENCE</scope>
    <source>
        <strain evidence="4">Pm04-4</strain>
    </source>
</reference>
<evidence type="ECO:0000259" key="3">
    <source>
        <dbReference type="SMART" id="SM00563"/>
    </source>
</evidence>
<protein>
    <submittedName>
        <fullName evidence="4">Lysophospholipid acyltransferase family protein</fullName>
    </submittedName>
</protein>
<dbReference type="PANTHER" id="PTHR10434">
    <property type="entry name" value="1-ACYL-SN-GLYCEROL-3-PHOSPHATE ACYLTRANSFERASE"/>
    <property type="match status" value="1"/>
</dbReference>
<keyword evidence="5" id="KW-1185">Reference proteome</keyword>
<keyword evidence="2 4" id="KW-0012">Acyltransferase</keyword>
<evidence type="ECO:0000313" key="4">
    <source>
        <dbReference type="EMBL" id="MCY1139914.1"/>
    </source>
</evidence>
<sequence length="201" mass="21422">MGPPLRAAVRLRTDGAENVPGSGPVLLASNHLSITDSTFLPLALSRPVTFMAKAEYFTGRLTSRFMRASGQVAVDRDNQRAAVASLDACLQVLKDGRILCIYPEGTRSPDGRLYRGRTGVAWLALTSGAPVVPVAMSGTDRVLPPGRLLPRPARVRVTFGRAVALDGDPADARTRRIATDAVMDAIAAISGQDRASRYARP</sequence>
<dbReference type="SMART" id="SM00563">
    <property type="entry name" value="PlsC"/>
    <property type="match status" value="1"/>
</dbReference>
<gene>
    <name evidence="4" type="ORF">OWR29_18075</name>
</gene>
<proteinExistence type="predicted"/>
<dbReference type="EMBL" id="JAPNTZ010000006">
    <property type="protein sequence ID" value="MCY1139914.1"/>
    <property type="molecule type" value="Genomic_DNA"/>
</dbReference>